<accession>A0A076PQG4</accession>
<dbReference type="InterPro" id="IPR005590">
    <property type="entry name" value="DUF333"/>
</dbReference>
<evidence type="ECO:0000313" key="2">
    <source>
        <dbReference type="Proteomes" id="UP000028782"/>
    </source>
</evidence>
<sequence length="68" mass="7069">MVVVVAAVSGCAQSVSINFGNPSQANCKKQGGVLRTEKGAVADKNTCVLPDGSAFEEWVQHGRQPPAK</sequence>
<dbReference type="RefSeq" id="WP_043373983.1">
    <property type="nucleotide sequence ID" value="NZ_CP006704.1"/>
</dbReference>
<reference evidence="1 2" key="1">
    <citation type="journal article" date="2014" name="Genome Announc.">
        <title>Complete Genome Sequence of Polychlorinated Biphenyl Degrader Comamonas testosteroni TK102 (NBRC 109938).</title>
        <authorList>
            <person name="Fukuda K."/>
            <person name="Hosoyama A."/>
            <person name="Tsuchikane K."/>
            <person name="Ohji S."/>
            <person name="Yamazoe A."/>
            <person name="Fujita N."/>
            <person name="Shintani M."/>
            <person name="Kimbara K."/>
        </authorList>
    </citation>
    <scope>NUCLEOTIDE SEQUENCE [LARGE SCALE GENOMIC DNA]</scope>
    <source>
        <strain evidence="1">TK102</strain>
    </source>
</reference>
<evidence type="ECO:0008006" key="3">
    <source>
        <dbReference type="Google" id="ProtNLM"/>
    </source>
</evidence>
<dbReference type="HOGENOM" id="CLU_155318_1_1_4"/>
<organism evidence="1 2">
    <name type="scientific">Comamonas testosteroni TK102</name>
    <dbReference type="NCBI Taxonomy" id="1392005"/>
    <lineage>
        <taxon>Bacteria</taxon>
        <taxon>Pseudomonadati</taxon>
        <taxon>Pseudomonadota</taxon>
        <taxon>Betaproteobacteria</taxon>
        <taxon>Burkholderiales</taxon>
        <taxon>Comamonadaceae</taxon>
        <taxon>Comamonas</taxon>
    </lineage>
</organism>
<protein>
    <recommendedName>
        <fullName evidence="3">Hemolysin</fullName>
    </recommendedName>
</protein>
<gene>
    <name evidence="1" type="ORF">O987_19405</name>
</gene>
<name>A0A076PQG4_COMTE</name>
<dbReference type="Proteomes" id="UP000028782">
    <property type="component" value="Chromosome"/>
</dbReference>
<proteinExistence type="predicted"/>
<evidence type="ECO:0000313" key="1">
    <source>
        <dbReference type="EMBL" id="AIJ47978.1"/>
    </source>
</evidence>
<dbReference type="EMBL" id="CP006704">
    <property type="protein sequence ID" value="AIJ47978.1"/>
    <property type="molecule type" value="Genomic_DNA"/>
</dbReference>
<dbReference type="Pfam" id="PF03891">
    <property type="entry name" value="DUF333"/>
    <property type="match status" value="1"/>
</dbReference>
<dbReference type="KEGG" id="ctes:O987_19405"/>
<dbReference type="AlphaFoldDB" id="A0A076PQG4"/>